<dbReference type="InterPro" id="IPR050273">
    <property type="entry name" value="GppA/Ppx_hydrolase"/>
</dbReference>
<dbReference type="InterPro" id="IPR003695">
    <property type="entry name" value="Ppx_GppA_N"/>
</dbReference>
<dbReference type="CDD" id="cd24053">
    <property type="entry name" value="ASKHA_NBD_EcPPX-GppA-like"/>
    <property type="match status" value="1"/>
</dbReference>
<comment type="catalytic activity">
    <reaction evidence="10">
        <text>[phosphate](n) + H2O = [phosphate](n-1) + phosphate + H(+)</text>
        <dbReference type="Rhea" id="RHEA:21528"/>
        <dbReference type="Rhea" id="RHEA-COMP:9859"/>
        <dbReference type="Rhea" id="RHEA-COMP:14279"/>
        <dbReference type="ChEBI" id="CHEBI:15377"/>
        <dbReference type="ChEBI" id="CHEBI:15378"/>
        <dbReference type="ChEBI" id="CHEBI:16838"/>
        <dbReference type="ChEBI" id="CHEBI:43474"/>
        <dbReference type="EC" id="3.6.1.11"/>
    </reaction>
</comment>
<evidence type="ECO:0000313" key="13">
    <source>
        <dbReference type="EMBL" id="RMH94463.1"/>
    </source>
</evidence>
<dbReference type="InterPro" id="IPR022371">
    <property type="entry name" value="Exopolyphosphatase"/>
</dbReference>
<evidence type="ECO:0000256" key="6">
    <source>
        <dbReference type="ARBA" id="ARBA00020416"/>
    </source>
</evidence>
<dbReference type="SUPFAM" id="SSF53067">
    <property type="entry name" value="Actin-like ATPase domain"/>
    <property type="match status" value="2"/>
</dbReference>
<dbReference type="Gene3D" id="3.30.420.150">
    <property type="entry name" value="Exopolyphosphatase. Domain 2"/>
    <property type="match status" value="1"/>
</dbReference>
<dbReference type="AlphaFoldDB" id="A0A3M2I2U6"/>
<evidence type="ECO:0000256" key="9">
    <source>
        <dbReference type="ARBA" id="ARBA00023136"/>
    </source>
</evidence>
<gene>
    <name evidence="13" type="primary">ppx</name>
    <name evidence="13" type="ORF">EBB59_01905</name>
</gene>
<accession>A0A3M2I2U6</accession>
<dbReference type="PANTHER" id="PTHR30005">
    <property type="entry name" value="EXOPOLYPHOSPHATASE"/>
    <property type="match status" value="1"/>
</dbReference>
<keyword evidence="9" id="KW-0472">Membrane</keyword>
<dbReference type="GO" id="GO:0004309">
    <property type="term" value="F:exopolyphosphatase activity"/>
    <property type="evidence" value="ECO:0007669"/>
    <property type="project" value="UniProtKB-EC"/>
</dbReference>
<dbReference type="OrthoDB" id="9793035at2"/>
<dbReference type="GO" id="GO:0006798">
    <property type="term" value="P:polyphosphate catabolic process"/>
    <property type="evidence" value="ECO:0007669"/>
    <property type="project" value="TreeGrafter"/>
</dbReference>
<sequence>MTSSLRRTALSAPLPLEDGDLMAAIDMGSNSYHMIVARYGQGMFRVVDRIREMVRMAEGLDGRGGLSAPARSRALECLSRFGERIRDIPQERVRAIATNTVRQLRDPQAFLMPAESALGHAIEIVSGREEARLVYLGVAHAQPSNPGELRLVIDIGGGSTESIIGSGLDAIERESLQMGCVATTRRFFGNGKLGRKKWKQALDEIGAEFQQFAQHYRSVGWDDVLGSSGTIKAIGKICAEMKLTKGAITAAAIAPLRERLLAAESIDRIDLPGLSGDRKPVIAGGILILEAAFEALGIERMAVSRAAMREGILYDMIGRGGDEDPRDAAIDLLMARYDVDEAQAARVESTAMHLFDQVARNWTLEPEDRARLGWAAWLHEIGLAIAHSGYHIHGAYLLEHSDISGFTRQQQQVLAALVRCQRRGIPKSAFEAIPDRLLLRTQRIAALLRLAVALHRSHEAVDLPSLKLRADGPQLTLGLPKRWLDARPLLKTDLSGEPDDMQALGIELRVHTG</sequence>
<dbReference type="SUPFAM" id="SSF109604">
    <property type="entry name" value="HD-domain/PDEase-like"/>
    <property type="match status" value="1"/>
</dbReference>
<dbReference type="FunFam" id="3.30.420.150:FF:000001">
    <property type="entry name" value="Guanosine-5'-triphosphate,3'-diphosphate pyrophosphatase"/>
    <property type="match status" value="1"/>
</dbReference>
<dbReference type="EMBL" id="RFLY01000002">
    <property type="protein sequence ID" value="RMH94463.1"/>
    <property type="molecule type" value="Genomic_DNA"/>
</dbReference>
<dbReference type="EC" id="3.6.1.11" evidence="5"/>
<dbReference type="InterPro" id="IPR030673">
    <property type="entry name" value="PyroPPase_GppA_Ppx"/>
</dbReference>
<dbReference type="PANTHER" id="PTHR30005:SF14">
    <property type="entry name" value="EXOPOLYPHOSPHATASE"/>
    <property type="match status" value="1"/>
</dbReference>
<evidence type="ECO:0000313" key="14">
    <source>
        <dbReference type="Proteomes" id="UP000275012"/>
    </source>
</evidence>
<dbReference type="Proteomes" id="UP000275012">
    <property type="component" value="Unassembled WGS sequence"/>
</dbReference>
<dbReference type="PIRSF" id="PIRSF001267">
    <property type="entry name" value="Pyrophosphatase_GppA_Ppx"/>
    <property type="match status" value="1"/>
</dbReference>
<evidence type="ECO:0000259" key="12">
    <source>
        <dbReference type="Pfam" id="PF21447"/>
    </source>
</evidence>
<evidence type="ECO:0000259" key="11">
    <source>
        <dbReference type="Pfam" id="PF02541"/>
    </source>
</evidence>
<keyword evidence="14" id="KW-1185">Reference proteome</keyword>
<evidence type="ECO:0000256" key="8">
    <source>
        <dbReference type="ARBA" id="ARBA00022801"/>
    </source>
</evidence>
<keyword evidence="8 13" id="KW-0378">Hydrolase</keyword>
<evidence type="ECO:0000256" key="10">
    <source>
        <dbReference type="ARBA" id="ARBA00047607"/>
    </source>
</evidence>
<comment type="caution">
    <text evidence="13">The sequence shown here is derived from an EMBL/GenBank/DDBJ whole genome shotgun (WGS) entry which is preliminary data.</text>
</comment>
<dbReference type="NCBIfam" id="TIGR03706">
    <property type="entry name" value="exo_poly_only"/>
    <property type="match status" value="1"/>
</dbReference>
<feature type="domain" description="Ppx/GppA phosphatase C-terminal" evidence="12">
    <location>
        <begin position="326"/>
        <end position="497"/>
    </location>
</feature>
<evidence type="ECO:0000256" key="7">
    <source>
        <dbReference type="ARBA" id="ARBA00022475"/>
    </source>
</evidence>
<dbReference type="Pfam" id="PF21447">
    <property type="entry name" value="Ppx-GppA_III"/>
    <property type="match status" value="1"/>
</dbReference>
<protein>
    <recommendedName>
        <fullName evidence="6">Exopolyphosphatase</fullName>
        <ecNumber evidence="5">3.6.1.11</ecNumber>
    </recommendedName>
</protein>
<evidence type="ECO:0000256" key="4">
    <source>
        <dbReference type="ARBA" id="ARBA00011738"/>
    </source>
</evidence>
<comment type="subcellular location">
    <subcellularLocation>
        <location evidence="2">Cell membrane</location>
        <topology evidence="2">Peripheral membrane protein</topology>
    </subcellularLocation>
</comment>
<dbReference type="InterPro" id="IPR043129">
    <property type="entry name" value="ATPase_NBD"/>
</dbReference>
<comment type="cofactor">
    <cofactor evidence="1">
        <name>Mg(2+)</name>
        <dbReference type="ChEBI" id="CHEBI:18420"/>
    </cofactor>
</comment>
<evidence type="ECO:0000256" key="1">
    <source>
        <dbReference type="ARBA" id="ARBA00001946"/>
    </source>
</evidence>
<comment type="similarity">
    <text evidence="3">Belongs to the GppA/Ppx family.</text>
</comment>
<evidence type="ECO:0000256" key="3">
    <source>
        <dbReference type="ARBA" id="ARBA00007125"/>
    </source>
</evidence>
<dbReference type="InterPro" id="IPR048950">
    <property type="entry name" value="Ppx_GppA_C"/>
</dbReference>
<proteinExistence type="inferred from homology"/>
<comment type="subunit">
    <text evidence="4">Homodimer.</text>
</comment>
<dbReference type="GO" id="GO:0005886">
    <property type="term" value="C:plasma membrane"/>
    <property type="evidence" value="ECO:0007669"/>
    <property type="project" value="UniProtKB-SubCell"/>
</dbReference>
<evidence type="ECO:0000256" key="2">
    <source>
        <dbReference type="ARBA" id="ARBA00004202"/>
    </source>
</evidence>
<keyword evidence="7" id="KW-1003">Cell membrane</keyword>
<dbReference type="Gene3D" id="1.10.3210.10">
    <property type="entry name" value="Hypothetical protein af1432"/>
    <property type="match status" value="1"/>
</dbReference>
<dbReference type="Gene3D" id="3.30.420.40">
    <property type="match status" value="1"/>
</dbReference>
<evidence type="ECO:0000256" key="5">
    <source>
        <dbReference type="ARBA" id="ARBA00012451"/>
    </source>
</evidence>
<dbReference type="Pfam" id="PF02541">
    <property type="entry name" value="Ppx-GppA"/>
    <property type="match status" value="1"/>
</dbReference>
<dbReference type="RefSeq" id="WP_122100458.1">
    <property type="nucleotide sequence ID" value="NZ_RFLY01000002.1"/>
</dbReference>
<feature type="domain" description="Ppx/GppA phosphatase N-terminal" evidence="11">
    <location>
        <begin position="35"/>
        <end position="318"/>
    </location>
</feature>
<dbReference type="FunFam" id="3.30.420.40:FF:000023">
    <property type="entry name" value="Guanosine-5'-triphosphate,3'-diphosphate pyrophosphatase"/>
    <property type="match status" value="1"/>
</dbReference>
<name>A0A3M2I2U6_9GAMM</name>
<reference evidence="13 14" key="1">
    <citation type="submission" date="2018-10" db="EMBL/GenBank/DDBJ databases">
        <title>Proposal of Lysobacter pythonis sp. nov. isolated from royal pythons (Python regius).</title>
        <authorList>
            <person name="Hans-Juergen B."/>
            <person name="Huptas C."/>
            <person name="Sandra B."/>
            <person name="Igor L."/>
            <person name="Joachim S."/>
            <person name="Siegfried S."/>
            <person name="Mareike W."/>
            <person name="Peter K."/>
        </authorList>
    </citation>
    <scope>NUCLEOTIDE SEQUENCE [LARGE SCALE GENOMIC DNA]</scope>
    <source>
        <strain evidence="13 14">4284/11</strain>
    </source>
</reference>
<organism evidence="13 14">
    <name type="scientific">Solilutibacter pythonis</name>
    <dbReference type="NCBI Taxonomy" id="2483112"/>
    <lineage>
        <taxon>Bacteria</taxon>
        <taxon>Pseudomonadati</taxon>
        <taxon>Pseudomonadota</taxon>
        <taxon>Gammaproteobacteria</taxon>
        <taxon>Lysobacterales</taxon>
        <taxon>Lysobacteraceae</taxon>
        <taxon>Solilutibacter</taxon>
    </lineage>
</organism>